<dbReference type="InterPro" id="IPR036291">
    <property type="entry name" value="NAD(P)-bd_dom_sf"/>
</dbReference>
<dbReference type="EMBL" id="UATL01000001">
    <property type="protein sequence ID" value="SPY28935.1"/>
    <property type="molecule type" value="Genomic_DNA"/>
</dbReference>
<organism evidence="3 4">
    <name type="scientific">Photobacterium damselae</name>
    <dbReference type="NCBI Taxonomy" id="38293"/>
    <lineage>
        <taxon>Bacteria</taxon>
        <taxon>Pseudomonadati</taxon>
        <taxon>Pseudomonadota</taxon>
        <taxon>Gammaproteobacteria</taxon>
        <taxon>Vibrionales</taxon>
        <taxon>Vibrionaceae</taxon>
        <taxon>Photobacterium</taxon>
    </lineage>
</organism>
<dbReference type="Proteomes" id="UP000251647">
    <property type="component" value="Unassembled WGS sequence"/>
</dbReference>
<dbReference type="AlphaFoldDB" id="A0A2T3QHN2"/>
<dbReference type="RefSeq" id="WP_005298158.1">
    <property type="nucleotide sequence ID" value="NZ_CP073684.1"/>
</dbReference>
<evidence type="ECO:0000313" key="4">
    <source>
        <dbReference type="Proteomes" id="UP000251647"/>
    </source>
</evidence>
<dbReference type="GO" id="GO:0016616">
    <property type="term" value="F:oxidoreductase activity, acting on the CH-OH group of donors, NAD or NADP as acceptor"/>
    <property type="evidence" value="ECO:0007669"/>
    <property type="project" value="TreeGrafter"/>
</dbReference>
<dbReference type="SUPFAM" id="SSF51735">
    <property type="entry name" value="NAD(P)-binding Rossmann-fold domains"/>
    <property type="match status" value="1"/>
</dbReference>
<dbReference type="CDD" id="cd05233">
    <property type="entry name" value="SDR_c"/>
    <property type="match status" value="1"/>
</dbReference>
<comment type="similarity">
    <text evidence="1 2">Belongs to the short-chain dehydrogenases/reductases (SDR) family.</text>
</comment>
<dbReference type="PRINTS" id="PR00081">
    <property type="entry name" value="GDHRDH"/>
</dbReference>
<keyword evidence="3" id="KW-0560">Oxidoreductase</keyword>
<gene>
    <name evidence="3" type="ORF">NCTC11647_02039</name>
</gene>
<evidence type="ECO:0000256" key="1">
    <source>
        <dbReference type="ARBA" id="ARBA00006484"/>
    </source>
</evidence>
<dbReference type="Pfam" id="PF00106">
    <property type="entry name" value="adh_short"/>
    <property type="match status" value="1"/>
</dbReference>
<name>A0A2T3QHN2_PHODM</name>
<dbReference type="OrthoDB" id="7301144at2"/>
<evidence type="ECO:0000313" key="3">
    <source>
        <dbReference type="EMBL" id="SPY28935.1"/>
    </source>
</evidence>
<accession>A0A2T3QHN2</accession>
<evidence type="ECO:0000256" key="2">
    <source>
        <dbReference type="RuleBase" id="RU000363"/>
    </source>
</evidence>
<sequence>MQKILITGGNGDIAKGLVEALSGTFQVEAPLRDELDVSSIASVDKYFSDKTFDIVVNSAGTLYSSTIIDSDPECWIRDINVNLIGTYLVSKAALGKNKKTLIINISSTAAFNAYNDWTSYCASKAGVLKISQGLEKDNYNVITLCPGAIDTKLRDGLNIVNNNVMTLDEGLSPILKAINSEYNNGDIVFYRKNMIEINPNYSQL</sequence>
<dbReference type="Gene3D" id="3.40.50.720">
    <property type="entry name" value="NAD(P)-binding Rossmann-like Domain"/>
    <property type="match status" value="1"/>
</dbReference>
<dbReference type="PANTHER" id="PTHR42760">
    <property type="entry name" value="SHORT-CHAIN DEHYDROGENASES/REDUCTASES FAMILY MEMBER"/>
    <property type="match status" value="1"/>
</dbReference>
<protein>
    <submittedName>
        <fullName evidence="3">Uncharacterized oxidoreductase SAV2478</fullName>
        <ecNumber evidence="3">1.-.-.-</ecNumber>
    </submittedName>
</protein>
<dbReference type="InterPro" id="IPR002347">
    <property type="entry name" value="SDR_fam"/>
</dbReference>
<proteinExistence type="inferred from homology"/>
<reference evidence="3 4" key="1">
    <citation type="submission" date="2018-06" db="EMBL/GenBank/DDBJ databases">
        <authorList>
            <consortium name="Pathogen Informatics"/>
            <person name="Doyle S."/>
        </authorList>
    </citation>
    <scope>NUCLEOTIDE SEQUENCE [LARGE SCALE GENOMIC DNA]</scope>
    <source>
        <strain evidence="3 4">NCTC11647</strain>
    </source>
</reference>
<dbReference type="PRINTS" id="PR00080">
    <property type="entry name" value="SDRFAMILY"/>
</dbReference>
<dbReference type="EC" id="1.-.-.-" evidence="3"/>